<protein>
    <submittedName>
        <fullName evidence="1">Uncharacterized protein</fullName>
    </submittedName>
</protein>
<dbReference type="Gene3D" id="3.40.190.10">
    <property type="entry name" value="Periplasmic binding protein-like II"/>
    <property type="match status" value="1"/>
</dbReference>
<gene>
    <name evidence="1" type="ORF">LCGC14_3155280</name>
</gene>
<comment type="caution">
    <text evidence="1">The sequence shown here is derived from an EMBL/GenBank/DDBJ whole genome shotgun (WGS) entry which is preliminary data.</text>
</comment>
<name>A0A0F8WGZ1_9ZZZZ</name>
<sequence length="97" mass="11024">VVMVLPAEGSAYELEANALMKGAKHPNNGRKFLDWALSDEAMRLYAQWKVGVTKPGIPPARSDLPRLEDIKLIPMDFDWQSANRGDILITWQDKFLR</sequence>
<dbReference type="EMBL" id="LAZR01069584">
    <property type="protein sequence ID" value="KKK47430.1"/>
    <property type="molecule type" value="Genomic_DNA"/>
</dbReference>
<evidence type="ECO:0000313" key="1">
    <source>
        <dbReference type="EMBL" id="KKK47430.1"/>
    </source>
</evidence>
<dbReference type="SUPFAM" id="SSF53850">
    <property type="entry name" value="Periplasmic binding protein-like II"/>
    <property type="match status" value="1"/>
</dbReference>
<proteinExistence type="predicted"/>
<dbReference type="AlphaFoldDB" id="A0A0F8WGZ1"/>
<reference evidence="1" key="1">
    <citation type="journal article" date="2015" name="Nature">
        <title>Complex archaea that bridge the gap between prokaryotes and eukaryotes.</title>
        <authorList>
            <person name="Spang A."/>
            <person name="Saw J.H."/>
            <person name="Jorgensen S.L."/>
            <person name="Zaremba-Niedzwiedzka K."/>
            <person name="Martijn J."/>
            <person name="Lind A.E."/>
            <person name="van Eijk R."/>
            <person name="Schleper C."/>
            <person name="Guy L."/>
            <person name="Ettema T.J."/>
        </authorList>
    </citation>
    <scope>NUCLEOTIDE SEQUENCE</scope>
</reference>
<accession>A0A0F8WGZ1</accession>
<feature type="non-terminal residue" evidence="1">
    <location>
        <position position="1"/>
    </location>
</feature>
<organism evidence="1">
    <name type="scientific">marine sediment metagenome</name>
    <dbReference type="NCBI Taxonomy" id="412755"/>
    <lineage>
        <taxon>unclassified sequences</taxon>
        <taxon>metagenomes</taxon>
        <taxon>ecological metagenomes</taxon>
    </lineage>
</organism>